<dbReference type="Proteomes" id="UP000831607">
    <property type="component" value="Chromosome"/>
</dbReference>
<keyword evidence="2" id="KW-1185">Reference proteome</keyword>
<protein>
    <submittedName>
        <fullName evidence="1">Uncharacterized protein</fullName>
    </submittedName>
</protein>
<dbReference type="EMBL" id="CP063982">
    <property type="protein sequence ID" value="UOD49757.1"/>
    <property type="molecule type" value="Genomic_DNA"/>
</dbReference>
<accession>A0ABY4AHI8</accession>
<reference evidence="1 2" key="1">
    <citation type="submission" date="2020-11" db="EMBL/GenBank/DDBJ databases">
        <title>Algicoccus daihaiensis sp.nov., isolated from Daihai Lake in Inner Mongolia.</title>
        <authorList>
            <person name="Kai J."/>
        </authorList>
    </citation>
    <scope>NUCLEOTIDE SEQUENCE [LARGE SCALE GENOMIC DNA]</scope>
    <source>
        <strain evidence="2">f23</strain>
    </source>
</reference>
<name>A0ABY4AHI8_9BURK</name>
<evidence type="ECO:0000313" key="1">
    <source>
        <dbReference type="EMBL" id="UOD49757.1"/>
    </source>
</evidence>
<evidence type="ECO:0000313" key="2">
    <source>
        <dbReference type="Proteomes" id="UP000831607"/>
    </source>
</evidence>
<organism evidence="1 2">
    <name type="scientific">Orrella daihaiensis</name>
    <dbReference type="NCBI Taxonomy" id="2782176"/>
    <lineage>
        <taxon>Bacteria</taxon>
        <taxon>Pseudomonadati</taxon>
        <taxon>Pseudomonadota</taxon>
        <taxon>Betaproteobacteria</taxon>
        <taxon>Burkholderiales</taxon>
        <taxon>Alcaligenaceae</taxon>
        <taxon>Orrella</taxon>
    </lineage>
</organism>
<proteinExistence type="predicted"/>
<dbReference type="RefSeq" id="WP_243478001.1">
    <property type="nucleotide sequence ID" value="NZ_CP063982.1"/>
</dbReference>
<sequence>MIDGLTATWVSNTDTLKEIELRETVSQIQQDGLVLSVILVVGPPDPNALSYLVPRSVFERGLAVHVGALSTRGANTTPDVNELLDEILNILEVMNPHEIVVFICDTQDTLTAAVNLMGL</sequence>
<gene>
    <name evidence="1" type="ORF">DHf2319_09865</name>
</gene>